<dbReference type="SMART" id="SM00014">
    <property type="entry name" value="acidPPc"/>
    <property type="match status" value="1"/>
</dbReference>
<evidence type="ECO:0000313" key="4">
    <source>
        <dbReference type="Proteomes" id="UP000603352"/>
    </source>
</evidence>
<dbReference type="Proteomes" id="UP000603352">
    <property type="component" value="Unassembled WGS sequence"/>
</dbReference>
<sequence length="238" mass="25657">MTLPIPRPTRAALMPYIRRLWPVAAVAGAIYVFIGLADEVMEGETEALDRWLLSSLRNPADPADPIGPRWLETGFADLTALGSTTVLGLMTLIVIGYLLMRRQRAAALTVALSVIGGMVLSFGLKLLFERPRPDLVAHLVDVQTASFPSAHAMLSATTYLTLGTLLAAFESRRRLKIYVLGVAIALTIAVGLSRIYLGVHWPTDVVAGWCAGAAWAVACGYAVSFGRGRKRARGALRE</sequence>
<dbReference type="EMBL" id="BMDZ01000063">
    <property type="protein sequence ID" value="GGB55869.1"/>
    <property type="molecule type" value="Genomic_DNA"/>
</dbReference>
<dbReference type="InterPro" id="IPR036938">
    <property type="entry name" value="PAP2/HPO_sf"/>
</dbReference>
<comment type="caution">
    <text evidence="3">The sequence shown here is derived from an EMBL/GenBank/DDBJ whole genome shotgun (WGS) entry which is preliminary data.</text>
</comment>
<feature type="transmembrane region" description="Helical" evidence="1">
    <location>
        <begin position="205"/>
        <end position="223"/>
    </location>
</feature>
<keyword evidence="1" id="KW-0812">Transmembrane</keyword>
<feature type="transmembrane region" description="Helical" evidence="1">
    <location>
        <begin position="20"/>
        <end position="37"/>
    </location>
</feature>
<dbReference type="InterPro" id="IPR000326">
    <property type="entry name" value="PAP2/HPO"/>
</dbReference>
<dbReference type="PANTHER" id="PTHR14969">
    <property type="entry name" value="SPHINGOSINE-1-PHOSPHATE PHOSPHOHYDROLASE"/>
    <property type="match status" value="1"/>
</dbReference>
<feature type="transmembrane region" description="Helical" evidence="1">
    <location>
        <begin position="78"/>
        <end position="99"/>
    </location>
</feature>
<feature type="transmembrane region" description="Helical" evidence="1">
    <location>
        <begin position="148"/>
        <end position="170"/>
    </location>
</feature>
<protein>
    <submittedName>
        <fullName evidence="3">Phosphatase PAP2 family protein</fullName>
    </submittedName>
</protein>
<reference evidence="4" key="1">
    <citation type="journal article" date="2019" name="Int. J. Syst. Evol. Microbiol.">
        <title>The Global Catalogue of Microorganisms (GCM) 10K type strain sequencing project: providing services to taxonomists for standard genome sequencing and annotation.</title>
        <authorList>
            <consortium name="The Broad Institute Genomics Platform"/>
            <consortium name="The Broad Institute Genome Sequencing Center for Infectious Disease"/>
            <person name="Wu L."/>
            <person name="Ma J."/>
        </authorList>
    </citation>
    <scope>NUCLEOTIDE SEQUENCE [LARGE SCALE GENOMIC DNA]</scope>
    <source>
        <strain evidence="4">CGMCC 1.10188</strain>
    </source>
</reference>
<organism evidence="3 4">
    <name type="scientific">Tistrella bauzanensis</name>
    <dbReference type="NCBI Taxonomy" id="657419"/>
    <lineage>
        <taxon>Bacteria</taxon>
        <taxon>Pseudomonadati</taxon>
        <taxon>Pseudomonadota</taxon>
        <taxon>Alphaproteobacteria</taxon>
        <taxon>Geminicoccales</taxon>
        <taxon>Geminicoccaceae</taxon>
        <taxon>Tistrella</taxon>
    </lineage>
</organism>
<name>A0ABQ1J2J8_9PROT</name>
<feature type="transmembrane region" description="Helical" evidence="1">
    <location>
        <begin position="106"/>
        <end position="128"/>
    </location>
</feature>
<keyword evidence="4" id="KW-1185">Reference proteome</keyword>
<dbReference type="RefSeq" id="WP_229708392.1">
    <property type="nucleotide sequence ID" value="NZ_BMDZ01000063.1"/>
</dbReference>
<evidence type="ECO:0000259" key="2">
    <source>
        <dbReference type="SMART" id="SM00014"/>
    </source>
</evidence>
<evidence type="ECO:0000313" key="3">
    <source>
        <dbReference type="EMBL" id="GGB55869.1"/>
    </source>
</evidence>
<proteinExistence type="predicted"/>
<dbReference type="CDD" id="cd03392">
    <property type="entry name" value="PAP2_like_2"/>
    <property type="match status" value="1"/>
</dbReference>
<keyword evidence="1" id="KW-1133">Transmembrane helix</keyword>
<keyword evidence="1" id="KW-0472">Membrane</keyword>
<dbReference type="PANTHER" id="PTHR14969:SF13">
    <property type="entry name" value="AT30094P"/>
    <property type="match status" value="1"/>
</dbReference>
<evidence type="ECO:0000256" key="1">
    <source>
        <dbReference type="SAM" id="Phobius"/>
    </source>
</evidence>
<dbReference type="Gene3D" id="1.20.144.10">
    <property type="entry name" value="Phosphatidic acid phosphatase type 2/haloperoxidase"/>
    <property type="match status" value="2"/>
</dbReference>
<gene>
    <name evidence="3" type="ORF">GCM10011505_41030</name>
</gene>
<feature type="transmembrane region" description="Helical" evidence="1">
    <location>
        <begin position="177"/>
        <end position="199"/>
    </location>
</feature>
<dbReference type="SUPFAM" id="SSF48317">
    <property type="entry name" value="Acid phosphatase/Vanadium-dependent haloperoxidase"/>
    <property type="match status" value="1"/>
</dbReference>
<accession>A0ABQ1J2J8</accession>
<dbReference type="Pfam" id="PF01569">
    <property type="entry name" value="PAP2"/>
    <property type="match status" value="1"/>
</dbReference>
<feature type="domain" description="Phosphatidic acid phosphatase type 2/haloperoxidase" evidence="2">
    <location>
        <begin position="106"/>
        <end position="220"/>
    </location>
</feature>